<keyword evidence="2" id="KW-0812">Transmembrane</keyword>
<sequence length="117" mass="13762">MQTSAISIILSRIGFVARLVRNRRYFSCKTFCNFACLKLLAVCETFHTFSWPCLSLAVTSFYFFCSFLWKTFCRIIDQSATNRKRHNPRVDPLRDFNDFPDVTGDHACDLQQPRTYR</sequence>
<dbReference type="AlphaFoldDB" id="A0A4V5ZYB0"/>
<dbReference type="EMBL" id="AZBU02000010">
    <property type="protein sequence ID" value="TKR63005.1"/>
    <property type="molecule type" value="Genomic_DNA"/>
</dbReference>
<gene>
    <name evidence="3" type="ORF">L596_026894</name>
</gene>
<reference evidence="3 4" key="2">
    <citation type="journal article" date="2019" name="G3 (Bethesda)">
        <title>Hybrid Assembly of the Genome of the Entomopathogenic Nematode Steinernema carpocapsae Identifies the X-Chromosome.</title>
        <authorList>
            <person name="Serra L."/>
            <person name="Macchietto M."/>
            <person name="Macias-Munoz A."/>
            <person name="McGill C.J."/>
            <person name="Rodriguez I.M."/>
            <person name="Rodriguez B."/>
            <person name="Murad R."/>
            <person name="Mortazavi A."/>
        </authorList>
    </citation>
    <scope>NUCLEOTIDE SEQUENCE [LARGE SCALE GENOMIC DNA]</scope>
    <source>
        <strain evidence="3 4">ALL</strain>
    </source>
</reference>
<name>A0A4V5ZYB0_STECR</name>
<evidence type="ECO:0000256" key="2">
    <source>
        <dbReference type="SAM" id="Phobius"/>
    </source>
</evidence>
<feature type="region of interest" description="Disordered" evidence="1">
    <location>
        <begin position="85"/>
        <end position="117"/>
    </location>
</feature>
<keyword evidence="2" id="KW-0472">Membrane</keyword>
<evidence type="ECO:0000313" key="3">
    <source>
        <dbReference type="EMBL" id="TKR63005.1"/>
    </source>
</evidence>
<evidence type="ECO:0000256" key="1">
    <source>
        <dbReference type="SAM" id="MobiDB-lite"/>
    </source>
</evidence>
<comment type="caution">
    <text evidence="3">The sequence shown here is derived from an EMBL/GenBank/DDBJ whole genome shotgun (WGS) entry which is preliminary data.</text>
</comment>
<organism evidence="3 4">
    <name type="scientific">Steinernema carpocapsae</name>
    <name type="common">Entomopathogenic nematode</name>
    <dbReference type="NCBI Taxonomy" id="34508"/>
    <lineage>
        <taxon>Eukaryota</taxon>
        <taxon>Metazoa</taxon>
        <taxon>Ecdysozoa</taxon>
        <taxon>Nematoda</taxon>
        <taxon>Chromadorea</taxon>
        <taxon>Rhabditida</taxon>
        <taxon>Tylenchina</taxon>
        <taxon>Panagrolaimomorpha</taxon>
        <taxon>Strongyloidoidea</taxon>
        <taxon>Steinernematidae</taxon>
        <taxon>Steinernema</taxon>
    </lineage>
</organism>
<accession>A0A4V5ZYB0</accession>
<feature type="transmembrane region" description="Helical" evidence="2">
    <location>
        <begin position="49"/>
        <end position="69"/>
    </location>
</feature>
<proteinExistence type="predicted"/>
<keyword evidence="2" id="KW-1133">Transmembrane helix</keyword>
<keyword evidence="4" id="KW-1185">Reference proteome</keyword>
<evidence type="ECO:0000313" key="4">
    <source>
        <dbReference type="Proteomes" id="UP000298663"/>
    </source>
</evidence>
<protein>
    <submittedName>
        <fullName evidence="3">Uncharacterized protein</fullName>
    </submittedName>
</protein>
<reference evidence="3 4" key="1">
    <citation type="journal article" date="2015" name="Genome Biol.">
        <title>Comparative genomics of Steinernema reveals deeply conserved gene regulatory networks.</title>
        <authorList>
            <person name="Dillman A.R."/>
            <person name="Macchietto M."/>
            <person name="Porter C.F."/>
            <person name="Rogers A."/>
            <person name="Williams B."/>
            <person name="Antoshechkin I."/>
            <person name="Lee M.M."/>
            <person name="Goodwin Z."/>
            <person name="Lu X."/>
            <person name="Lewis E.E."/>
            <person name="Goodrich-Blair H."/>
            <person name="Stock S.P."/>
            <person name="Adams B.J."/>
            <person name="Sternberg P.W."/>
            <person name="Mortazavi A."/>
        </authorList>
    </citation>
    <scope>NUCLEOTIDE SEQUENCE [LARGE SCALE GENOMIC DNA]</scope>
    <source>
        <strain evidence="3 4">ALL</strain>
    </source>
</reference>
<dbReference type="Proteomes" id="UP000298663">
    <property type="component" value="Unassembled WGS sequence"/>
</dbReference>
<feature type="compositionally biased region" description="Basic and acidic residues" evidence="1">
    <location>
        <begin position="88"/>
        <end position="108"/>
    </location>
</feature>